<dbReference type="NCBIfam" id="TIGR01707">
    <property type="entry name" value="gspI"/>
    <property type="match status" value="1"/>
</dbReference>
<keyword evidence="7 9" id="KW-1133">Transmembrane helix</keyword>
<comment type="similarity">
    <text evidence="2 9">Belongs to the GSP I family.</text>
</comment>
<evidence type="ECO:0000313" key="12">
    <source>
        <dbReference type="Proteomes" id="UP000254794"/>
    </source>
</evidence>
<dbReference type="GO" id="GO:0015627">
    <property type="term" value="C:type II protein secretion system complex"/>
    <property type="evidence" value="ECO:0007669"/>
    <property type="project" value="UniProtKB-UniRule"/>
</dbReference>
<evidence type="ECO:0000256" key="3">
    <source>
        <dbReference type="ARBA" id="ARBA00022475"/>
    </source>
</evidence>
<dbReference type="GO" id="GO:0015628">
    <property type="term" value="P:protein secretion by the type II secretion system"/>
    <property type="evidence" value="ECO:0007669"/>
    <property type="project" value="UniProtKB-UniRule"/>
</dbReference>
<dbReference type="Gene3D" id="3.30.1300.30">
    <property type="entry name" value="GSPII I/J protein-like"/>
    <property type="match status" value="1"/>
</dbReference>
<dbReference type="InterPro" id="IPR010052">
    <property type="entry name" value="T2SS_protein-GspI"/>
</dbReference>
<keyword evidence="3" id="KW-1003">Cell membrane</keyword>
<evidence type="ECO:0000256" key="9">
    <source>
        <dbReference type="RuleBase" id="RU368030"/>
    </source>
</evidence>
<evidence type="ECO:0000256" key="5">
    <source>
        <dbReference type="ARBA" id="ARBA00022519"/>
    </source>
</evidence>
<keyword evidence="6 9" id="KW-0812">Transmembrane</keyword>
<dbReference type="OrthoDB" id="6121517at2"/>
<evidence type="ECO:0000313" key="11">
    <source>
        <dbReference type="EMBL" id="STX51278.1"/>
    </source>
</evidence>
<dbReference type="InterPro" id="IPR045584">
    <property type="entry name" value="Pilin-like"/>
</dbReference>
<dbReference type="EMBL" id="UGOD01000001">
    <property type="protein sequence ID" value="STX51278.1"/>
    <property type="molecule type" value="Genomic_DNA"/>
</dbReference>
<evidence type="ECO:0000256" key="1">
    <source>
        <dbReference type="ARBA" id="ARBA00004377"/>
    </source>
</evidence>
<organism evidence="11 12">
    <name type="scientific">Legionella busanensis</name>
    <dbReference type="NCBI Taxonomy" id="190655"/>
    <lineage>
        <taxon>Bacteria</taxon>
        <taxon>Pseudomonadati</taxon>
        <taxon>Pseudomonadota</taxon>
        <taxon>Gammaproteobacteria</taxon>
        <taxon>Legionellales</taxon>
        <taxon>Legionellaceae</taxon>
        <taxon>Legionella</taxon>
    </lineage>
</organism>
<gene>
    <name evidence="11" type="ORF">NCTC13316_01373</name>
</gene>
<dbReference type="GO" id="GO:0005886">
    <property type="term" value="C:plasma membrane"/>
    <property type="evidence" value="ECO:0007669"/>
    <property type="project" value="UniProtKB-SubCell"/>
</dbReference>
<evidence type="ECO:0000256" key="8">
    <source>
        <dbReference type="ARBA" id="ARBA00023136"/>
    </source>
</evidence>
<comment type="function">
    <text evidence="9">Component of the type II secretion system required for the energy-dependent secretion of extracellular factors such as proteases and toxins from the periplasm.</text>
</comment>
<evidence type="ECO:0000256" key="2">
    <source>
        <dbReference type="ARBA" id="ARBA00008358"/>
    </source>
</evidence>
<dbReference type="AlphaFoldDB" id="A0A378JKS5"/>
<reference evidence="11 12" key="1">
    <citation type="submission" date="2018-06" db="EMBL/GenBank/DDBJ databases">
        <authorList>
            <consortium name="Pathogen Informatics"/>
            <person name="Doyle S."/>
        </authorList>
    </citation>
    <scope>NUCLEOTIDE SEQUENCE [LARGE SCALE GENOMIC DNA]</scope>
    <source>
        <strain evidence="11 12">NCTC13316</strain>
    </source>
</reference>
<proteinExistence type="inferred from homology"/>
<dbReference type="NCBIfam" id="TIGR02532">
    <property type="entry name" value="IV_pilin_GFxxxE"/>
    <property type="match status" value="1"/>
</dbReference>
<keyword evidence="4 9" id="KW-0488">Methylation</keyword>
<keyword evidence="12" id="KW-1185">Reference proteome</keyword>
<name>A0A378JKS5_9GAMM</name>
<evidence type="ECO:0000256" key="7">
    <source>
        <dbReference type="ARBA" id="ARBA00022989"/>
    </source>
</evidence>
<evidence type="ECO:0000256" key="4">
    <source>
        <dbReference type="ARBA" id="ARBA00022481"/>
    </source>
</evidence>
<dbReference type="PANTHER" id="PTHR38779">
    <property type="entry name" value="TYPE II SECRETION SYSTEM PROTEIN I-RELATED"/>
    <property type="match status" value="1"/>
</dbReference>
<evidence type="ECO:0000259" key="10">
    <source>
        <dbReference type="Pfam" id="PF02501"/>
    </source>
</evidence>
<protein>
    <recommendedName>
        <fullName evidence="9">Type II secretion system protein I</fullName>
        <shortName evidence="9">T2SS minor pseudopilin I</shortName>
    </recommendedName>
</protein>
<dbReference type="InterPro" id="IPR012902">
    <property type="entry name" value="N_methyl_site"/>
</dbReference>
<keyword evidence="5 9" id="KW-0997">Cell inner membrane</keyword>
<dbReference type="Pfam" id="PF02501">
    <property type="entry name" value="T2SSI"/>
    <property type="match status" value="1"/>
</dbReference>
<dbReference type="Pfam" id="PF07963">
    <property type="entry name" value="N_methyl"/>
    <property type="match status" value="1"/>
</dbReference>
<dbReference type="SUPFAM" id="SSF54523">
    <property type="entry name" value="Pili subunits"/>
    <property type="match status" value="1"/>
</dbReference>
<feature type="transmembrane region" description="Helical" evidence="9">
    <location>
        <begin position="12"/>
        <end position="34"/>
    </location>
</feature>
<dbReference type="PANTHER" id="PTHR38779:SF2">
    <property type="entry name" value="TYPE II SECRETION SYSTEM PROTEIN I-RELATED"/>
    <property type="match status" value="1"/>
</dbReference>
<sequence length="131" mass="14868">MKNLYANPSYQNGFTLIEVLLALAIIAIALTALLKVTAQNVANTARIKDKTVSHWIALQGVNMLQLKLLNPTLNEEITQVTTMLGQRWYWRVKITKTPLKAVQEINIKVSKNQAGPFSEALTAYRYFYEQE</sequence>
<comment type="subunit">
    <text evidence="9">Type II secretion is composed of four main components: the outer membrane complex, the inner membrane complex, the cytoplasmic secretion ATPase and the periplasm-spanning pseudopilus.</text>
</comment>
<dbReference type="RefSeq" id="WP_115330925.1">
    <property type="nucleotide sequence ID" value="NZ_CAAAHP010000001.1"/>
</dbReference>
<evidence type="ECO:0000256" key="6">
    <source>
        <dbReference type="ARBA" id="ARBA00022692"/>
    </source>
</evidence>
<comment type="PTM">
    <text evidence="9">Cleaved by prepilin peptidase.</text>
</comment>
<accession>A0A378JKS5</accession>
<dbReference type="Proteomes" id="UP000254794">
    <property type="component" value="Unassembled WGS sequence"/>
</dbReference>
<comment type="subcellular location">
    <subcellularLocation>
        <location evidence="1 9">Cell inner membrane</location>
        <topology evidence="1 9">Single-pass membrane protein</topology>
    </subcellularLocation>
</comment>
<dbReference type="InterPro" id="IPR003413">
    <property type="entry name" value="T2SS_GspI_C"/>
</dbReference>
<feature type="domain" description="Type II secretion system protein GspI C-terminal" evidence="10">
    <location>
        <begin position="48"/>
        <end position="115"/>
    </location>
</feature>
<keyword evidence="8 9" id="KW-0472">Membrane</keyword>